<comment type="caution">
    <text evidence="3">The sequence shown here is derived from an EMBL/GenBank/DDBJ whole genome shotgun (WGS) entry which is preliminary data.</text>
</comment>
<dbReference type="PANTHER" id="PTHR12000:SF23">
    <property type="entry name" value="LEGUMAIN"/>
    <property type="match status" value="1"/>
</dbReference>
<evidence type="ECO:0000256" key="1">
    <source>
        <dbReference type="ARBA" id="ARBA00009941"/>
    </source>
</evidence>
<dbReference type="Gene3D" id="3.40.50.1460">
    <property type="match status" value="1"/>
</dbReference>
<feature type="domain" description="Legumain prodomain" evidence="2">
    <location>
        <begin position="165"/>
        <end position="260"/>
    </location>
</feature>
<dbReference type="PIRSF" id="PIRSF019663">
    <property type="entry name" value="Legumain"/>
    <property type="match status" value="1"/>
</dbReference>
<comment type="similarity">
    <text evidence="1">Belongs to the peptidase C13 family.</text>
</comment>
<evidence type="ECO:0000313" key="4">
    <source>
        <dbReference type="Proteomes" id="UP001476798"/>
    </source>
</evidence>
<sequence>MHQNKKYKKMVFYIEACESGSMMNHLPADIDVYATTAANSHESSYACYYDESRSTYLGDWYSVNWMEDSDAEDLTKETLLKQFKVVKTETNTSHVQQFGNKTLAHMKVIQFQGNPKTYRPPAPQMTTPPITSKDLTPSPDVPLAILKRKLMYSNDIRTARSLLSEISSHLKVRETLAETMRHIVEKVTGSMLKTEEVLNERAELFQHQCYKAAVNHYKHSCFNWHKPEFEYALRHLYALMNLCERGYPAESILMAMDSVCPFSV</sequence>
<dbReference type="Gene3D" id="1.10.132.130">
    <property type="match status" value="1"/>
</dbReference>
<dbReference type="Proteomes" id="UP001476798">
    <property type="component" value="Unassembled WGS sequence"/>
</dbReference>
<evidence type="ECO:0000259" key="2">
    <source>
        <dbReference type="Pfam" id="PF20985"/>
    </source>
</evidence>
<dbReference type="PANTHER" id="PTHR12000">
    <property type="entry name" value="HEMOGLOBINASE FAMILY MEMBER"/>
    <property type="match status" value="1"/>
</dbReference>
<evidence type="ECO:0000313" key="3">
    <source>
        <dbReference type="EMBL" id="MEQ2175883.1"/>
    </source>
</evidence>
<organism evidence="3 4">
    <name type="scientific">Goodea atripinnis</name>
    <dbReference type="NCBI Taxonomy" id="208336"/>
    <lineage>
        <taxon>Eukaryota</taxon>
        <taxon>Metazoa</taxon>
        <taxon>Chordata</taxon>
        <taxon>Craniata</taxon>
        <taxon>Vertebrata</taxon>
        <taxon>Euteleostomi</taxon>
        <taxon>Actinopterygii</taxon>
        <taxon>Neopterygii</taxon>
        <taxon>Teleostei</taxon>
        <taxon>Neoteleostei</taxon>
        <taxon>Acanthomorphata</taxon>
        <taxon>Ovalentaria</taxon>
        <taxon>Atherinomorphae</taxon>
        <taxon>Cyprinodontiformes</taxon>
        <taxon>Goodeidae</taxon>
        <taxon>Goodea</taxon>
    </lineage>
</organism>
<reference evidence="3 4" key="1">
    <citation type="submission" date="2021-06" db="EMBL/GenBank/DDBJ databases">
        <authorList>
            <person name="Palmer J.M."/>
        </authorList>
    </citation>
    <scope>NUCLEOTIDE SEQUENCE [LARGE SCALE GENOMIC DNA]</scope>
    <source>
        <strain evidence="3 4">GA_2019</strain>
        <tissue evidence="3">Muscle</tissue>
    </source>
</reference>
<dbReference type="Pfam" id="PF20985">
    <property type="entry name" value="Legum_prodom"/>
    <property type="match status" value="1"/>
</dbReference>
<dbReference type="InterPro" id="IPR046427">
    <property type="entry name" value="Legumain_prodom_sf"/>
</dbReference>
<keyword evidence="4" id="KW-1185">Reference proteome</keyword>
<dbReference type="Pfam" id="PF01650">
    <property type="entry name" value="Peptidase_C13"/>
    <property type="match status" value="1"/>
</dbReference>
<accession>A0ABV0NWX2</accession>
<gene>
    <name evidence="3" type="ORF">GOODEAATRI_022265</name>
</gene>
<dbReference type="InterPro" id="IPR001096">
    <property type="entry name" value="Peptidase_C13"/>
</dbReference>
<dbReference type="CDD" id="cd21115">
    <property type="entry name" value="legumain_C"/>
    <property type="match status" value="1"/>
</dbReference>
<protein>
    <recommendedName>
        <fullName evidence="2">Legumain prodomain domain-containing protein</fullName>
    </recommendedName>
</protein>
<name>A0ABV0NWX2_9TELE</name>
<proteinExistence type="inferred from homology"/>
<dbReference type="InterPro" id="IPR048501">
    <property type="entry name" value="Legum_prodom"/>
</dbReference>
<dbReference type="EMBL" id="JAHRIO010052237">
    <property type="protein sequence ID" value="MEQ2175883.1"/>
    <property type="molecule type" value="Genomic_DNA"/>
</dbReference>